<dbReference type="EMBL" id="CAEZTM010000037">
    <property type="protein sequence ID" value="CAB4573409.1"/>
    <property type="molecule type" value="Genomic_DNA"/>
</dbReference>
<evidence type="ECO:0000259" key="1">
    <source>
        <dbReference type="Pfam" id="PF09588"/>
    </source>
</evidence>
<protein>
    <submittedName>
        <fullName evidence="2">Unannotated protein</fullName>
    </submittedName>
</protein>
<dbReference type="SUPFAM" id="SSF52980">
    <property type="entry name" value="Restriction endonuclease-like"/>
    <property type="match status" value="1"/>
</dbReference>
<sequence length="197" mass="22241">MIEPSRFLVPSSDYKRWLEVRATGVTATAVAKAVTPAGFREVMDSLRNPTPIADNDYMRFGREQESALMEKLSTQFDLEPNDWLIAKDDAENRWQMATPDGLSPGHDLIAEVKTTGRDWGEWRAVPGHYQRQVQWQLYVTGATSCVFGWMLRTTRSGEMVPAWPGPKFVVVNRDEALIERLIGVAQDLYRELPLAGG</sequence>
<dbReference type="Pfam" id="PF09588">
    <property type="entry name" value="YqaJ"/>
    <property type="match status" value="1"/>
</dbReference>
<evidence type="ECO:0000313" key="2">
    <source>
        <dbReference type="EMBL" id="CAB4573409.1"/>
    </source>
</evidence>
<proteinExistence type="predicted"/>
<name>A0A6J6EDD4_9ZZZZ</name>
<reference evidence="2" key="1">
    <citation type="submission" date="2020-05" db="EMBL/GenBank/DDBJ databases">
        <authorList>
            <person name="Chiriac C."/>
            <person name="Salcher M."/>
            <person name="Ghai R."/>
            <person name="Kavagutti S V."/>
        </authorList>
    </citation>
    <scope>NUCLEOTIDE SEQUENCE</scope>
</reference>
<feature type="domain" description="YqaJ viral recombinase" evidence="1">
    <location>
        <begin position="17"/>
        <end position="142"/>
    </location>
</feature>
<gene>
    <name evidence="2" type="ORF">UFOPK1684_00887</name>
</gene>
<accession>A0A6J6EDD4</accession>
<dbReference type="Gene3D" id="3.90.320.10">
    <property type="match status" value="1"/>
</dbReference>
<organism evidence="2">
    <name type="scientific">freshwater metagenome</name>
    <dbReference type="NCBI Taxonomy" id="449393"/>
    <lineage>
        <taxon>unclassified sequences</taxon>
        <taxon>metagenomes</taxon>
        <taxon>ecological metagenomes</taxon>
    </lineage>
</organism>
<dbReference type="InterPro" id="IPR019080">
    <property type="entry name" value="YqaJ_viral_recombinase"/>
</dbReference>
<dbReference type="InterPro" id="IPR011604">
    <property type="entry name" value="PDDEXK-like_dom_sf"/>
</dbReference>
<dbReference type="InterPro" id="IPR011335">
    <property type="entry name" value="Restrct_endonuc-II-like"/>
</dbReference>
<dbReference type="AlphaFoldDB" id="A0A6J6EDD4"/>